<keyword evidence="7 9" id="KW-0808">Transferase</keyword>
<comment type="pathway">
    <text evidence="2">Cofactor biosynthesis; NAD(+) biosynthesis; nicotinate D-ribonucleotide from quinolinate: step 1/1.</text>
</comment>
<gene>
    <name evidence="12" type="ORF">ENJ74_01360</name>
</gene>
<dbReference type="InterPro" id="IPR027277">
    <property type="entry name" value="NadC/ModD"/>
</dbReference>
<dbReference type="GO" id="GO:0005737">
    <property type="term" value="C:cytoplasm"/>
    <property type="evidence" value="ECO:0007669"/>
    <property type="project" value="TreeGrafter"/>
</dbReference>
<evidence type="ECO:0000259" key="10">
    <source>
        <dbReference type="Pfam" id="PF01729"/>
    </source>
</evidence>
<dbReference type="Gene3D" id="3.90.1170.20">
    <property type="entry name" value="Quinolinate phosphoribosyl transferase, N-terminal domain"/>
    <property type="match status" value="1"/>
</dbReference>
<dbReference type="Pfam" id="PF01729">
    <property type="entry name" value="QRPTase_C"/>
    <property type="match status" value="1"/>
</dbReference>
<evidence type="ECO:0000256" key="2">
    <source>
        <dbReference type="ARBA" id="ARBA00004893"/>
    </source>
</evidence>
<dbReference type="PIRSF" id="PIRSF006250">
    <property type="entry name" value="NadC_ModD"/>
    <property type="match status" value="1"/>
</dbReference>
<evidence type="ECO:0000256" key="6">
    <source>
        <dbReference type="ARBA" id="ARBA00022676"/>
    </source>
</evidence>
<dbReference type="AlphaFoldDB" id="A0A7V2SL03"/>
<dbReference type="InterPro" id="IPR002638">
    <property type="entry name" value="Quinolinate_PRibosylTrfase_C"/>
</dbReference>
<dbReference type="InterPro" id="IPR022412">
    <property type="entry name" value="Quinolinate_PRibosylTrfase_N"/>
</dbReference>
<dbReference type="EC" id="2.4.2.19" evidence="4"/>
<evidence type="ECO:0000256" key="8">
    <source>
        <dbReference type="ARBA" id="ARBA00033102"/>
    </source>
</evidence>
<evidence type="ECO:0000256" key="7">
    <source>
        <dbReference type="ARBA" id="ARBA00022679"/>
    </source>
</evidence>
<comment type="caution">
    <text evidence="12">The sequence shown here is derived from an EMBL/GenBank/DDBJ whole genome shotgun (WGS) entry which is preliminary data.</text>
</comment>
<dbReference type="SUPFAM" id="SSF54675">
    <property type="entry name" value="Nicotinate/Quinolinate PRTase N-terminal domain-like"/>
    <property type="match status" value="1"/>
</dbReference>
<evidence type="ECO:0000256" key="4">
    <source>
        <dbReference type="ARBA" id="ARBA00011944"/>
    </source>
</evidence>
<dbReference type="InterPro" id="IPR004393">
    <property type="entry name" value="NadC"/>
</dbReference>
<dbReference type="Pfam" id="PF02749">
    <property type="entry name" value="QRPTase_N"/>
    <property type="match status" value="1"/>
</dbReference>
<evidence type="ECO:0000256" key="9">
    <source>
        <dbReference type="PIRNR" id="PIRNR006250"/>
    </source>
</evidence>
<dbReference type="GO" id="GO:0034213">
    <property type="term" value="P:quinolinate catabolic process"/>
    <property type="evidence" value="ECO:0007669"/>
    <property type="project" value="TreeGrafter"/>
</dbReference>
<keyword evidence="5" id="KW-0662">Pyridine nucleotide biosynthesis</keyword>
<dbReference type="Proteomes" id="UP000885722">
    <property type="component" value="Unassembled WGS sequence"/>
</dbReference>
<accession>A0A7V2SL03</accession>
<dbReference type="PANTHER" id="PTHR32179:SF3">
    <property type="entry name" value="NICOTINATE-NUCLEOTIDE PYROPHOSPHORYLASE [CARBOXYLATING]"/>
    <property type="match status" value="1"/>
</dbReference>
<comment type="similarity">
    <text evidence="3 9">Belongs to the NadC/ModD family.</text>
</comment>
<sequence>MTVSQCLIEDFVRRAVEEDLGRGDLFARITESRPVRAYILAKSEGVFAGREYIEALAGIYPLELEWRVRDGERFAPGDRLLEVSGESRDLLALERTILDLALHASGIATLTARYVAELEGTDCVLLDTRKTRPGLRAFEKYAVRCGGGQNHRMGLDDCLMLKDTHLRTIEDLDRFMKEVRRRIPFTAKVEIECEDLEMARRGMEAGADIVMCDNMDLATTREVVALRDTRFPHVLLEASGNVTLETIRSIAETGVDAVSSGSIIHQATWPDLSMKVEA</sequence>
<proteinExistence type="inferred from homology"/>
<dbReference type="EMBL" id="DRNO01000093">
    <property type="protein sequence ID" value="HFC03496.1"/>
    <property type="molecule type" value="Genomic_DNA"/>
</dbReference>
<evidence type="ECO:0000256" key="5">
    <source>
        <dbReference type="ARBA" id="ARBA00022642"/>
    </source>
</evidence>
<organism evidence="12">
    <name type="scientific">Nitratifractor salsuginis</name>
    <dbReference type="NCBI Taxonomy" id="269261"/>
    <lineage>
        <taxon>Bacteria</taxon>
        <taxon>Pseudomonadati</taxon>
        <taxon>Campylobacterota</taxon>
        <taxon>Epsilonproteobacteria</taxon>
        <taxon>Campylobacterales</taxon>
        <taxon>Sulfurovaceae</taxon>
        <taxon>Nitratifractor</taxon>
    </lineage>
</organism>
<evidence type="ECO:0000256" key="3">
    <source>
        <dbReference type="ARBA" id="ARBA00009400"/>
    </source>
</evidence>
<dbReference type="SUPFAM" id="SSF51690">
    <property type="entry name" value="Nicotinate/Quinolinate PRTase C-terminal domain-like"/>
    <property type="match status" value="1"/>
</dbReference>
<dbReference type="InterPro" id="IPR037128">
    <property type="entry name" value="Quinolinate_PRibosylTase_N_sf"/>
</dbReference>
<reference evidence="12" key="1">
    <citation type="journal article" date="2020" name="mSystems">
        <title>Genome- and Community-Level Interaction Insights into Carbon Utilization and Element Cycling Functions of Hydrothermarchaeota in Hydrothermal Sediment.</title>
        <authorList>
            <person name="Zhou Z."/>
            <person name="Liu Y."/>
            <person name="Xu W."/>
            <person name="Pan J."/>
            <person name="Luo Z.H."/>
            <person name="Li M."/>
        </authorList>
    </citation>
    <scope>NUCLEOTIDE SEQUENCE [LARGE SCALE GENOMIC DNA]</scope>
    <source>
        <strain evidence="12">HyVt-513</strain>
    </source>
</reference>
<evidence type="ECO:0000256" key="1">
    <source>
        <dbReference type="ARBA" id="ARBA00003237"/>
    </source>
</evidence>
<dbReference type="UniPathway" id="UPA00253">
    <property type="reaction ID" value="UER00331"/>
</dbReference>
<dbReference type="GO" id="GO:0009435">
    <property type="term" value="P:NAD+ biosynthetic process"/>
    <property type="evidence" value="ECO:0007669"/>
    <property type="project" value="UniProtKB-UniPathway"/>
</dbReference>
<dbReference type="NCBIfam" id="TIGR00078">
    <property type="entry name" value="nadC"/>
    <property type="match status" value="1"/>
</dbReference>
<dbReference type="InterPro" id="IPR013785">
    <property type="entry name" value="Aldolase_TIM"/>
</dbReference>
<feature type="domain" description="Quinolinate phosphoribosyl transferase N-terminal" evidence="11">
    <location>
        <begin position="26"/>
        <end position="105"/>
    </location>
</feature>
<dbReference type="CDD" id="cd01572">
    <property type="entry name" value="QPRTase"/>
    <property type="match status" value="1"/>
</dbReference>
<name>A0A7V2SL03_9BACT</name>
<dbReference type="InterPro" id="IPR036068">
    <property type="entry name" value="Nicotinate_pribotase-like_C"/>
</dbReference>
<comment type="function">
    <text evidence="1">Involved in the catabolism of quinolinic acid (QA).</text>
</comment>
<dbReference type="Gene3D" id="3.20.20.70">
    <property type="entry name" value="Aldolase class I"/>
    <property type="match status" value="1"/>
</dbReference>
<protein>
    <recommendedName>
        <fullName evidence="4">nicotinate-nucleotide diphosphorylase (carboxylating)</fullName>
        <ecNumber evidence="4">2.4.2.19</ecNumber>
    </recommendedName>
    <alternativeName>
        <fullName evidence="8">Quinolinate phosphoribosyltransferase [decarboxylating]</fullName>
    </alternativeName>
</protein>
<evidence type="ECO:0000259" key="11">
    <source>
        <dbReference type="Pfam" id="PF02749"/>
    </source>
</evidence>
<feature type="domain" description="Quinolinate phosphoribosyl transferase C-terminal" evidence="10">
    <location>
        <begin position="107"/>
        <end position="275"/>
    </location>
</feature>
<dbReference type="GO" id="GO:0004514">
    <property type="term" value="F:nicotinate-nucleotide diphosphorylase (carboxylating) activity"/>
    <property type="evidence" value="ECO:0007669"/>
    <property type="project" value="UniProtKB-EC"/>
</dbReference>
<evidence type="ECO:0000313" key="12">
    <source>
        <dbReference type="EMBL" id="HFC03496.1"/>
    </source>
</evidence>
<dbReference type="FunFam" id="3.20.20.70:FF:000030">
    <property type="entry name" value="Nicotinate-nucleotide pyrophosphorylase, carboxylating"/>
    <property type="match status" value="1"/>
</dbReference>
<dbReference type="PANTHER" id="PTHR32179">
    <property type="entry name" value="NICOTINATE-NUCLEOTIDE PYROPHOSPHORYLASE [CARBOXYLATING]"/>
    <property type="match status" value="1"/>
</dbReference>
<keyword evidence="6 9" id="KW-0328">Glycosyltransferase</keyword>